<evidence type="ECO:0000259" key="9">
    <source>
        <dbReference type="Pfam" id="PF12705"/>
    </source>
</evidence>
<dbReference type="AlphaFoldDB" id="A0A3Q3IW50"/>
<dbReference type="Gene3D" id="3.90.320.10">
    <property type="match status" value="1"/>
</dbReference>
<dbReference type="SUPFAM" id="SSF52980">
    <property type="entry name" value="Restriction endonuclease-like"/>
    <property type="match status" value="1"/>
</dbReference>
<evidence type="ECO:0000313" key="11">
    <source>
        <dbReference type="Proteomes" id="UP000261600"/>
    </source>
</evidence>
<dbReference type="STRING" id="43700.ENSMALP00000005011"/>
<dbReference type="FunFam" id="3.90.320.10:FF:000005">
    <property type="entry name" value="Mitochondrial genome maintenance exonuclease 1"/>
    <property type="match status" value="1"/>
</dbReference>
<reference evidence="10" key="2">
    <citation type="submission" date="2025-09" db="UniProtKB">
        <authorList>
            <consortium name="Ensembl"/>
        </authorList>
    </citation>
    <scope>IDENTIFICATION</scope>
</reference>
<evidence type="ECO:0000256" key="3">
    <source>
        <dbReference type="ARBA" id="ARBA00022801"/>
    </source>
</evidence>
<gene>
    <name evidence="7" type="primary">MGME1</name>
</gene>
<keyword evidence="6" id="KW-0234">DNA repair</keyword>
<dbReference type="InterPro" id="IPR038726">
    <property type="entry name" value="PDDEXK_AddAB-type"/>
</dbReference>
<dbReference type="GO" id="GO:0006264">
    <property type="term" value="P:mitochondrial DNA replication"/>
    <property type="evidence" value="ECO:0007669"/>
    <property type="project" value="TreeGrafter"/>
</dbReference>
<feature type="active site" evidence="7">
    <location>
        <position position="266"/>
    </location>
</feature>
<dbReference type="GO" id="GO:0008297">
    <property type="term" value="F:single-stranded DNA exodeoxyribonuclease activity"/>
    <property type="evidence" value="ECO:0007669"/>
    <property type="project" value="UniProtKB-UniRule"/>
</dbReference>
<evidence type="ECO:0000256" key="7">
    <source>
        <dbReference type="HAMAP-Rule" id="MF_03030"/>
    </source>
</evidence>
<feature type="active site" evidence="7">
    <location>
        <position position="264"/>
    </location>
</feature>
<comment type="function">
    <text evidence="7">Metal-dependent single-stranded DNA (ssDNA) exonuclease involved in mitochondrial genome maintenance. Has preference for 5'-3' exonuclease activity. Necessary for maintenance of proper 7S DNA levels. Probably involved in mitochondrial DNA (mtDNA) repair.</text>
</comment>
<keyword evidence="11" id="KW-1185">Reference proteome</keyword>
<protein>
    <recommendedName>
        <fullName evidence="7">Mitochondrial genome maintenance exonuclease 1</fullName>
        <ecNumber evidence="7">3.1.-.-</ecNumber>
    </recommendedName>
</protein>
<dbReference type="EC" id="3.1.-.-" evidence="7"/>
<evidence type="ECO:0000256" key="6">
    <source>
        <dbReference type="ARBA" id="ARBA00023204"/>
    </source>
</evidence>
<dbReference type="GO" id="GO:0005739">
    <property type="term" value="C:mitochondrion"/>
    <property type="evidence" value="ECO:0007669"/>
    <property type="project" value="UniProtKB-SubCell"/>
</dbReference>
<keyword evidence="3 7" id="KW-0378">Hydrolase</keyword>
<dbReference type="InterPro" id="IPR011604">
    <property type="entry name" value="PDDEXK-like_dom_sf"/>
</dbReference>
<dbReference type="Ensembl" id="ENSMALT00000005126.1">
    <property type="protein sequence ID" value="ENSMALP00000005011.1"/>
    <property type="gene ID" value="ENSMALG00000003619.1"/>
</dbReference>
<comment type="similarity">
    <text evidence="7">Belongs to the MGME1 family.</text>
</comment>
<keyword evidence="2" id="KW-0227">DNA damage</keyword>
<feature type="region of interest" description="Disordered" evidence="8">
    <location>
        <begin position="117"/>
        <end position="142"/>
    </location>
</feature>
<keyword evidence="1 7" id="KW-0540">Nuclease</keyword>
<evidence type="ECO:0000256" key="2">
    <source>
        <dbReference type="ARBA" id="ARBA00022763"/>
    </source>
</evidence>
<sequence>MHVARMFILKRVVSFGGIIVLPCTSLSACSLSACHRLRSTKRHSPYSSVDSERYSSLVKSVMKSRVTSQSPETLQAEDEHIYGPIVKAQLPSSRPDMRVPKTLHPFLHCEETVEAEELESGPPARISSKRGQDKSSIPSVTRILQQTLSPEQIFYLERWKKRMIAELGEDGFKEYTQNLFRQGKLFHSVLEDILMSGESWKNKSSLETPEYPPEIQGYMKSISHVLEDVSAVRAIESTVQHDTLNYMGIVDCVARYRGVLCVIDWKTSEKPKPFLSNTYDNPVQVAAYAGALNNDGNYKYQVQNGLIVVAYKDGTPAHAHQMSSELMLEYWKTWLLRLDEYTEQRSSASSAFSEKR</sequence>
<organism evidence="10 11">
    <name type="scientific">Monopterus albus</name>
    <name type="common">Swamp eel</name>
    <dbReference type="NCBI Taxonomy" id="43700"/>
    <lineage>
        <taxon>Eukaryota</taxon>
        <taxon>Metazoa</taxon>
        <taxon>Chordata</taxon>
        <taxon>Craniata</taxon>
        <taxon>Vertebrata</taxon>
        <taxon>Euteleostomi</taxon>
        <taxon>Actinopterygii</taxon>
        <taxon>Neopterygii</taxon>
        <taxon>Teleostei</taxon>
        <taxon>Neoteleostei</taxon>
        <taxon>Acanthomorphata</taxon>
        <taxon>Anabantaria</taxon>
        <taxon>Synbranchiformes</taxon>
        <taxon>Synbranchidae</taxon>
        <taxon>Monopterus</taxon>
    </lineage>
</organism>
<reference evidence="10" key="1">
    <citation type="submission" date="2025-08" db="UniProtKB">
        <authorList>
            <consortium name="Ensembl"/>
        </authorList>
    </citation>
    <scope>IDENTIFICATION</scope>
</reference>
<evidence type="ECO:0000256" key="5">
    <source>
        <dbReference type="ARBA" id="ARBA00023128"/>
    </source>
</evidence>
<keyword evidence="4 7" id="KW-0269">Exonuclease</keyword>
<evidence type="ECO:0000313" key="10">
    <source>
        <dbReference type="Ensembl" id="ENSMALP00000005011.1"/>
    </source>
</evidence>
<dbReference type="HAMAP" id="MF_03030">
    <property type="entry name" value="MGME1"/>
    <property type="match status" value="1"/>
</dbReference>
<dbReference type="PROSITE" id="PS51257">
    <property type="entry name" value="PROKAR_LIPOPROTEIN"/>
    <property type="match status" value="1"/>
</dbReference>
<accession>A0A3Q3IW50</accession>
<comment type="subcellular location">
    <subcellularLocation>
        <location evidence="7">Mitochondrion</location>
    </subcellularLocation>
</comment>
<proteinExistence type="inferred from homology"/>
<feature type="domain" description="PD-(D/E)XK endonuclease-like" evidence="9">
    <location>
        <begin position="159"/>
        <end position="335"/>
    </location>
</feature>
<keyword evidence="5 7" id="KW-0496">Mitochondrion</keyword>
<dbReference type="InterPro" id="IPR011335">
    <property type="entry name" value="Restrct_endonuc-II-like"/>
</dbReference>
<dbReference type="OrthoDB" id="5777131at2759"/>
<dbReference type="Proteomes" id="UP000261600">
    <property type="component" value="Unplaced"/>
</dbReference>
<dbReference type="PANTHER" id="PTHR31340">
    <property type="entry name" value="MITOCHONDRIAL GENOME MAINTENANCE EXONUCLEASE 1"/>
    <property type="match status" value="1"/>
</dbReference>
<feature type="active site" evidence="7">
    <location>
        <position position="251"/>
    </location>
</feature>
<evidence type="ECO:0000256" key="8">
    <source>
        <dbReference type="SAM" id="MobiDB-lite"/>
    </source>
</evidence>
<dbReference type="GeneID" id="109958802"/>
<dbReference type="RefSeq" id="XP_020453384.1">
    <property type="nucleotide sequence ID" value="XM_020597728.1"/>
</dbReference>
<dbReference type="PANTHER" id="PTHR31340:SF3">
    <property type="entry name" value="MITOCHONDRIAL GENOME MAINTENANCE EXONUCLEASE 1"/>
    <property type="match status" value="1"/>
</dbReference>
<dbReference type="Pfam" id="PF12705">
    <property type="entry name" value="PDDEXK_1"/>
    <property type="match status" value="1"/>
</dbReference>
<name>A0A3Q3IW50_MONAL</name>
<evidence type="ECO:0000256" key="4">
    <source>
        <dbReference type="ARBA" id="ARBA00022839"/>
    </source>
</evidence>
<evidence type="ECO:0000256" key="1">
    <source>
        <dbReference type="ARBA" id="ARBA00022722"/>
    </source>
</evidence>
<dbReference type="GO" id="GO:0043504">
    <property type="term" value="P:mitochondrial DNA repair"/>
    <property type="evidence" value="ECO:0007669"/>
    <property type="project" value="UniProtKB-UniRule"/>
</dbReference>